<dbReference type="AlphaFoldDB" id="A0A2G2VMR6"/>
<dbReference type="STRING" id="33114.A0A2G2VMR6"/>
<gene>
    <name evidence="1" type="ORF">CQW23_26074</name>
</gene>
<dbReference type="Proteomes" id="UP000224567">
    <property type="component" value="Unassembled WGS sequence"/>
</dbReference>
<dbReference type="GO" id="GO:0031931">
    <property type="term" value="C:TORC1 complex"/>
    <property type="evidence" value="ECO:0007669"/>
    <property type="project" value="InterPro"/>
</dbReference>
<dbReference type="GO" id="GO:0009267">
    <property type="term" value="P:cellular response to starvation"/>
    <property type="evidence" value="ECO:0007669"/>
    <property type="project" value="TreeGrafter"/>
</dbReference>
<reference evidence="2" key="2">
    <citation type="journal article" date="2017" name="J. Anim. Genet.">
        <title>Multiple reference genome sequences of hot pepper reveal the massive evolution of plant disease resistance genes by retroduplication.</title>
        <authorList>
            <person name="Kim S."/>
            <person name="Park J."/>
            <person name="Yeom S.-I."/>
            <person name="Kim Y.-M."/>
            <person name="Seo E."/>
            <person name="Kim K.-T."/>
            <person name="Kim M.-S."/>
            <person name="Lee J.M."/>
            <person name="Cheong K."/>
            <person name="Shin H.-S."/>
            <person name="Kim S.-B."/>
            <person name="Han K."/>
            <person name="Lee J."/>
            <person name="Park M."/>
            <person name="Lee H.-A."/>
            <person name="Lee H.-Y."/>
            <person name="Lee Y."/>
            <person name="Oh S."/>
            <person name="Lee J.H."/>
            <person name="Choi E."/>
            <person name="Choi E."/>
            <person name="Lee S.E."/>
            <person name="Jeon J."/>
            <person name="Kim H."/>
            <person name="Choi G."/>
            <person name="Song H."/>
            <person name="Lee J."/>
            <person name="Lee S.-C."/>
            <person name="Kwon J.-K."/>
            <person name="Lee H.-Y."/>
            <person name="Koo N."/>
            <person name="Hong Y."/>
            <person name="Kim R.W."/>
            <person name="Kang W.-H."/>
            <person name="Huh J.H."/>
            <person name="Kang B.-C."/>
            <person name="Yang T.-J."/>
            <person name="Lee Y.-H."/>
            <person name="Bennetzen J.L."/>
            <person name="Choi D."/>
        </authorList>
    </citation>
    <scope>NUCLEOTIDE SEQUENCE [LARGE SCALE GENOMIC DNA]</scope>
    <source>
        <strain evidence="2">cv. PBC81</strain>
    </source>
</reference>
<dbReference type="InterPro" id="IPR016024">
    <property type="entry name" value="ARM-type_fold"/>
</dbReference>
<evidence type="ECO:0000313" key="1">
    <source>
        <dbReference type="EMBL" id="PHT34274.1"/>
    </source>
</evidence>
<dbReference type="PANTHER" id="PTHR12848">
    <property type="entry name" value="REGULATORY-ASSOCIATED PROTEIN OF MTOR"/>
    <property type="match status" value="1"/>
</dbReference>
<dbReference type="InterPro" id="IPR011989">
    <property type="entry name" value="ARM-like"/>
</dbReference>
<dbReference type="SUPFAM" id="SSF48371">
    <property type="entry name" value="ARM repeat"/>
    <property type="match status" value="1"/>
</dbReference>
<dbReference type="EMBL" id="MLFT02000011">
    <property type="protein sequence ID" value="PHT34274.1"/>
    <property type="molecule type" value="Genomic_DNA"/>
</dbReference>
<name>A0A2G2VMR6_CAPBA</name>
<sequence length="201" mass="22732">MVKASLTRRPPWFSGRFNFRPTFEECILVDLVKEGGHRYFIRFLDSGEAYPEQRAMALLVLAVIVDGQRRGQEACIVVGLINVFLKHIQASICNDAQTELVFLQRLCLCLRKLWKNFKEAQVLGFQADADDIGEEEDYDDEGKMRGEFIIRRHLSSVFYACPLVPADLLLIIPPRSGIKENSSILFGDNAEGVPPTYGAHL</sequence>
<dbReference type="Gene3D" id="1.25.10.10">
    <property type="entry name" value="Leucine-rich Repeat Variant"/>
    <property type="match status" value="1"/>
</dbReference>
<proteinExistence type="predicted"/>
<dbReference type="PANTHER" id="PTHR12848:SF16">
    <property type="entry name" value="REGULATORY-ASSOCIATED PROTEIN OF MTOR"/>
    <property type="match status" value="1"/>
</dbReference>
<comment type="caution">
    <text evidence="1">The sequence shown here is derived from an EMBL/GenBank/DDBJ whole genome shotgun (WGS) entry which is preliminary data.</text>
</comment>
<dbReference type="GO" id="GO:0030307">
    <property type="term" value="P:positive regulation of cell growth"/>
    <property type="evidence" value="ECO:0007669"/>
    <property type="project" value="TreeGrafter"/>
</dbReference>
<dbReference type="GO" id="GO:0005737">
    <property type="term" value="C:cytoplasm"/>
    <property type="evidence" value="ECO:0007669"/>
    <property type="project" value="TreeGrafter"/>
</dbReference>
<reference evidence="1 2" key="1">
    <citation type="journal article" date="2017" name="Genome Biol.">
        <title>New reference genome sequences of hot pepper reveal the massive evolution of plant disease-resistance genes by retroduplication.</title>
        <authorList>
            <person name="Kim S."/>
            <person name="Park J."/>
            <person name="Yeom S.I."/>
            <person name="Kim Y.M."/>
            <person name="Seo E."/>
            <person name="Kim K.T."/>
            <person name="Kim M.S."/>
            <person name="Lee J.M."/>
            <person name="Cheong K."/>
            <person name="Shin H.S."/>
            <person name="Kim S.B."/>
            <person name="Han K."/>
            <person name="Lee J."/>
            <person name="Park M."/>
            <person name="Lee H.A."/>
            <person name="Lee H.Y."/>
            <person name="Lee Y."/>
            <person name="Oh S."/>
            <person name="Lee J.H."/>
            <person name="Choi E."/>
            <person name="Choi E."/>
            <person name="Lee S.E."/>
            <person name="Jeon J."/>
            <person name="Kim H."/>
            <person name="Choi G."/>
            <person name="Song H."/>
            <person name="Lee J."/>
            <person name="Lee S.C."/>
            <person name="Kwon J.K."/>
            <person name="Lee H.Y."/>
            <person name="Koo N."/>
            <person name="Hong Y."/>
            <person name="Kim R.W."/>
            <person name="Kang W.H."/>
            <person name="Huh J.H."/>
            <person name="Kang B.C."/>
            <person name="Yang T.J."/>
            <person name="Lee Y.H."/>
            <person name="Bennetzen J.L."/>
            <person name="Choi D."/>
        </authorList>
    </citation>
    <scope>NUCLEOTIDE SEQUENCE [LARGE SCALE GENOMIC DNA]</scope>
    <source>
        <strain evidence="2">cv. PBC81</strain>
    </source>
</reference>
<dbReference type="GO" id="GO:0031929">
    <property type="term" value="P:TOR signaling"/>
    <property type="evidence" value="ECO:0007669"/>
    <property type="project" value="InterPro"/>
</dbReference>
<dbReference type="GO" id="GO:0071230">
    <property type="term" value="P:cellular response to amino acid stimulus"/>
    <property type="evidence" value="ECO:0007669"/>
    <property type="project" value="TreeGrafter"/>
</dbReference>
<protein>
    <submittedName>
        <fullName evidence="1">Uncharacterized protein</fullName>
    </submittedName>
</protein>
<dbReference type="GO" id="GO:0030674">
    <property type="term" value="F:protein-macromolecule adaptor activity"/>
    <property type="evidence" value="ECO:0007669"/>
    <property type="project" value="TreeGrafter"/>
</dbReference>
<keyword evidence="2" id="KW-1185">Reference proteome</keyword>
<organism evidence="1 2">
    <name type="scientific">Capsicum baccatum</name>
    <name type="common">Peruvian pepper</name>
    <dbReference type="NCBI Taxonomy" id="33114"/>
    <lineage>
        <taxon>Eukaryota</taxon>
        <taxon>Viridiplantae</taxon>
        <taxon>Streptophyta</taxon>
        <taxon>Embryophyta</taxon>
        <taxon>Tracheophyta</taxon>
        <taxon>Spermatophyta</taxon>
        <taxon>Magnoliopsida</taxon>
        <taxon>eudicotyledons</taxon>
        <taxon>Gunneridae</taxon>
        <taxon>Pentapetalae</taxon>
        <taxon>asterids</taxon>
        <taxon>lamiids</taxon>
        <taxon>Solanales</taxon>
        <taxon>Solanaceae</taxon>
        <taxon>Solanoideae</taxon>
        <taxon>Capsiceae</taxon>
        <taxon>Capsicum</taxon>
    </lineage>
</organism>
<dbReference type="InterPro" id="IPR004083">
    <property type="entry name" value="Raptor"/>
</dbReference>
<evidence type="ECO:0000313" key="2">
    <source>
        <dbReference type="Proteomes" id="UP000224567"/>
    </source>
</evidence>
<dbReference type="GO" id="GO:0010506">
    <property type="term" value="P:regulation of autophagy"/>
    <property type="evidence" value="ECO:0007669"/>
    <property type="project" value="TreeGrafter"/>
</dbReference>
<accession>A0A2G2VMR6</accession>
<dbReference type="OrthoDB" id="1705513at2759"/>